<gene>
    <name evidence="3" type="ORF">COU46_00955</name>
</gene>
<accession>A0A2H0TG51</accession>
<sequence>MNLLDQEMKSKMEACKVKAKEAGLIFPDNTLEYIVTNQDMLELKPMVMIPTLYDYWVHDVEVHHNRWMYSAHPNNPYETVINTKPPVSFYNQDNADWLNVMIFYHVLGHIDFFQNNVFFRNTWDDDFCGVALADRRLLNRIRSELGEKKRWVDYVIEFTRAIDNLVGYHKELEIRDREDHPEIFGFFSEKVNFYFGEFLKSQCEAERVKHEFYYDELERYNRNLREFGKKDCETAFFGDDTFRSKFPEFNDVLKKWSEKERKRKPKDLLEYLMERSSFLNKADNKWMKDVMQVVRRTSLYFQAQMRTKISNEGWASFWHEKLFVTDPTISSHETDFARVNSGVILDPRIGINPYATGKHLFEFIEELASKGKLSPEYQLLKGISERDKYDRNLGSEFKKKAILEARKYFDDHMLVNFLSDEDFQEFVDKYKLFVIGVRPSREKWDTAEVYIKTKSGKDYRKHFNRMLYHPPVIDFDTKDGRLHLNHVYEGRSLYRRHIKQVLIGLGYLWGRPVQLETTEYEEDQPTERWFDQANNPKYKKIRVLYICKNKEVTKKVLSLELGSEEKYSD</sequence>
<comment type="caution">
    <text evidence="3">The sequence shown here is derived from an EMBL/GenBank/DDBJ whole genome shotgun (WGS) entry which is preliminary data.</text>
</comment>
<evidence type="ECO:0000259" key="1">
    <source>
        <dbReference type="Pfam" id="PF04293"/>
    </source>
</evidence>
<evidence type="ECO:0000259" key="2">
    <source>
        <dbReference type="Pfam" id="PF24755"/>
    </source>
</evidence>
<dbReference type="PANTHER" id="PTHR30029:SF2">
    <property type="entry name" value="STAGE V SPORULATION PROTEIN R"/>
    <property type="match status" value="1"/>
</dbReference>
<dbReference type="AlphaFoldDB" id="A0A2H0TG51"/>
<dbReference type="InterPro" id="IPR007390">
    <property type="entry name" value="Spore_V_R"/>
</dbReference>
<dbReference type="Pfam" id="PF04293">
    <property type="entry name" value="SpoVR"/>
    <property type="match status" value="1"/>
</dbReference>
<dbReference type="Proteomes" id="UP000229383">
    <property type="component" value="Unassembled WGS sequence"/>
</dbReference>
<dbReference type="InterPro" id="IPR056174">
    <property type="entry name" value="SpoVR_N"/>
</dbReference>
<dbReference type="Pfam" id="PF24755">
    <property type="entry name" value="SpoVR_C"/>
    <property type="match status" value="1"/>
</dbReference>
<evidence type="ECO:0000313" key="4">
    <source>
        <dbReference type="Proteomes" id="UP000229383"/>
    </source>
</evidence>
<dbReference type="InterPro" id="IPR057008">
    <property type="entry name" value="SpoVR-like_C"/>
</dbReference>
<proteinExistence type="predicted"/>
<feature type="domain" description="SpoVR-like C-terminal" evidence="2">
    <location>
        <begin position="472"/>
        <end position="518"/>
    </location>
</feature>
<reference evidence="4" key="1">
    <citation type="submission" date="2017-09" db="EMBL/GenBank/DDBJ databases">
        <title>Depth-based differentiation of microbial function through sediment-hosted aquifers and enrichment of novel symbionts in the deep terrestrial subsurface.</title>
        <authorList>
            <person name="Probst A.J."/>
            <person name="Ladd B."/>
            <person name="Jarett J.K."/>
            <person name="Geller-Mcgrath D.E."/>
            <person name="Sieber C.M.K."/>
            <person name="Emerson J.B."/>
            <person name="Anantharaman K."/>
            <person name="Thomas B.C."/>
            <person name="Malmstrom R."/>
            <person name="Stieglmeier M."/>
            <person name="Klingl A."/>
            <person name="Woyke T."/>
            <person name="Ryan C.M."/>
            <person name="Banfield J.F."/>
        </authorList>
    </citation>
    <scope>NUCLEOTIDE SEQUENCE [LARGE SCALE GENOMIC DNA]</scope>
</reference>
<protein>
    <submittedName>
        <fullName evidence="3">SpoVR family protein</fullName>
    </submittedName>
</protein>
<name>A0A2H0TG51_9BACT</name>
<organism evidence="3 4">
    <name type="scientific">Candidatus Niyogibacteria bacterium CG10_big_fil_rev_8_21_14_0_10_42_19</name>
    <dbReference type="NCBI Taxonomy" id="1974725"/>
    <lineage>
        <taxon>Bacteria</taxon>
        <taxon>Candidatus Niyogiibacteriota</taxon>
    </lineage>
</organism>
<dbReference type="EMBL" id="PFCN01000013">
    <property type="protein sequence ID" value="PIR70530.1"/>
    <property type="molecule type" value="Genomic_DNA"/>
</dbReference>
<dbReference type="PANTHER" id="PTHR30029">
    <property type="entry name" value="STAGE V SPORULATION PROTEIN R"/>
    <property type="match status" value="1"/>
</dbReference>
<evidence type="ECO:0000313" key="3">
    <source>
        <dbReference type="EMBL" id="PIR70530.1"/>
    </source>
</evidence>
<feature type="domain" description="SpoVR protein-like N-terminal" evidence="1">
    <location>
        <begin position="7"/>
        <end position="443"/>
    </location>
</feature>